<dbReference type="CDD" id="cd00093">
    <property type="entry name" value="HTH_XRE"/>
    <property type="match status" value="1"/>
</dbReference>
<evidence type="ECO:0000313" key="2">
    <source>
        <dbReference type="Proteomes" id="UP000516705"/>
    </source>
</evidence>
<reference evidence="1 2" key="1">
    <citation type="journal article" date="2020" name="Microbiol. Resour. Announc.">
        <title>Complete Genome Sequence of Streptococcus salivarius DB-B5, a Novel Probiotic Candidate Isolated from the Supragingival Plaque of a Healthy Female Subject.</title>
        <authorList>
            <person name="Fields F.R."/>
            <person name="Li X."/>
            <person name="Navarre W.W."/>
            <person name="Naito M."/>
        </authorList>
    </citation>
    <scope>NUCLEOTIDE SEQUENCE [LARGE SCALE GENOMIC DNA]</scope>
    <source>
        <strain evidence="1 2">DB-B5</strain>
    </source>
</reference>
<evidence type="ECO:0000313" key="1">
    <source>
        <dbReference type="EMBL" id="QMI51042.1"/>
    </source>
</evidence>
<name>A0A7L6WL99_STRSL</name>
<gene>
    <name evidence="1" type="ORF">HRE60_05010</name>
</gene>
<dbReference type="RefSeq" id="WP_181671281.1">
    <property type="nucleotide sequence ID" value="NZ_CP054153.1"/>
</dbReference>
<dbReference type="EMBL" id="CP054153">
    <property type="protein sequence ID" value="QMI51042.1"/>
    <property type="molecule type" value="Genomic_DNA"/>
</dbReference>
<dbReference type="Gene3D" id="1.10.260.40">
    <property type="entry name" value="lambda repressor-like DNA-binding domains"/>
    <property type="match status" value="1"/>
</dbReference>
<proteinExistence type="predicted"/>
<sequence>MIGKWLKEKRENLSLTAQDIKQETKTSSTLISLVETGKRLPSEKFLESYLLVLAKASGFDETLRDRYTTTECFEEWKSKLTIEHKGKDTIYYSCGRKICVDSKGLYLKNIEPYDLHVYFIGYSWSDFADYQNSYLKQELNIDVLESTPNRLNKKIDLIETLDIDAEVTQYWLEKYRDELKKLIEDSFDELPKSYEKIYYSLTKFGLEEEIKKENSNGIEISQLSQLNLVLDGELLTDGELEAIATVIEGIRARRRK</sequence>
<dbReference type="SUPFAM" id="SSF47413">
    <property type="entry name" value="lambda repressor-like DNA-binding domains"/>
    <property type="match status" value="1"/>
</dbReference>
<protein>
    <submittedName>
        <fullName evidence="1">Uncharacterized protein</fullName>
    </submittedName>
</protein>
<organism evidence="1 2">
    <name type="scientific">Streptococcus salivarius</name>
    <dbReference type="NCBI Taxonomy" id="1304"/>
    <lineage>
        <taxon>Bacteria</taxon>
        <taxon>Bacillati</taxon>
        <taxon>Bacillota</taxon>
        <taxon>Bacilli</taxon>
        <taxon>Lactobacillales</taxon>
        <taxon>Streptococcaceae</taxon>
        <taxon>Streptococcus</taxon>
    </lineage>
</organism>
<dbReference type="InterPro" id="IPR010982">
    <property type="entry name" value="Lambda_DNA-bd_dom_sf"/>
</dbReference>
<dbReference type="AlphaFoldDB" id="A0A7L6WL99"/>
<accession>A0A7L6WL99</accession>
<dbReference type="Proteomes" id="UP000516705">
    <property type="component" value="Chromosome"/>
</dbReference>
<dbReference type="InterPro" id="IPR001387">
    <property type="entry name" value="Cro/C1-type_HTH"/>
</dbReference>
<dbReference type="GO" id="GO:0003677">
    <property type="term" value="F:DNA binding"/>
    <property type="evidence" value="ECO:0007669"/>
    <property type="project" value="InterPro"/>
</dbReference>